<organism evidence="3 4">
    <name type="scientific">Limnobacter profundi</name>
    <dbReference type="NCBI Taxonomy" id="2732163"/>
    <lineage>
        <taxon>Bacteria</taxon>
        <taxon>Pseudomonadati</taxon>
        <taxon>Pseudomonadota</taxon>
        <taxon>Betaproteobacteria</taxon>
        <taxon>Burkholderiales</taxon>
        <taxon>Burkholderiaceae</taxon>
        <taxon>Limnobacter</taxon>
    </lineage>
</organism>
<accession>A0ABX6N5A2</accession>
<evidence type="ECO:0000313" key="4">
    <source>
        <dbReference type="Proteomes" id="UP000501130"/>
    </source>
</evidence>
<dbReference type="EMBL" id="CP053084">
    <property type="protein sequence ID" value="QJR29580.1"/>
    <property type="molecule type" value="Genomic_DNA"/>
</dbReference>
<dbReference type="Proteomes" id="UP000501130">
    <property type="component" value="Chromosome"/>
</dbReference>
<evidence type="ECO:0000256" key="1">
    <source>
        <dbReference type="SAM" id="MobiDB-lite"/>
    </source>
</evidence>
<keyword evidence="2" id="KW-0732">Signal</keyword>
<feature type="chain" id="PRO_5046051553" evidence="2">
    <location>
        <begin position="24"/>
        <end position="108"/>
    </location>
</feature>
<dbReference type="RefSeq" id="WP_171099032.1">
    <property type="nucleotide sequence ID" value="NZ_CP053084.1"/>
</dbReference>
<feature type="region of interest" description="Disordered" evidence="1">
    <location>
        <begin position="74"/>
        <end position="108"/>
    </location>
</feature>
<name>A0ABX6N5A2_9BURK</name>
<evidence type="ECO:0000313" key="3">
    <source>
        <dbReference type="EMBL" id="QJR29580.1"/>
    </source>
</evidence>
<proteinExistence type="predicted"/>
<protein>
    <submittedName>
        <fullName evidence="3">Uncharacterized protein</fullName>
    </submittedName>
</protein>
<reference evidence="3 4" key="1">
    <citation type="submission" date="2020-05" db="EMBL/GenBank/DDBJ databases">
        <title>Compete genome of Limnobacter sp. SAORIC-580.</title>
        <authorList>
            <person name="Song J."/>
            <person name="Cho J.-C."/>
        </authorList>
    </citation>
    <scope>NUCLEOTIDE SEQUENCE [LARGE SCALE GENOMIC DNA]</scope>
    <source>
        <strain evidence="3 4">SAORIC-580</strain>
    </source>
</reference>
<gene>
    <name evidence="3" type="ORF">HKT17_07565</name>
</gene>
<sequence>MRTVMQLLLAGSILAASTGFANAQSEGLQIEYQSAFENYSAWKPKEGDRDWVGANQNVEKIGGWQYYAREPYLKDGEDQQPMQDSGMGHDMSKMKKPMNPGEAHQGGH</sequence>
<evidence type="ECO:0000256" key="2">
    <source>
        <dbReference type="SAM" id="SignalP"/>
    </source>
</evidence>
<feature type="signal peptide" evidence="2">
    <location>
        <begin position="1"/>
        <end position="23"/>
    </location>
</feature>
<keyword evidence="4" id="KW-1185">Reference proteome</keyword>